<evidence type="ECO:0000313" key="3">
    <source>
        <dbReference type="EMBL" id="KQL53786.1"/>
    </source>
</evidence>
<evidence type="ECO:0000313" key="4">
    <source>
        <dbReference type="Proteomes" id="UP000051888"/>
    </source>
</evidence>
<dbReference type="PATRIC" id="fig|157838.3.peg.2179"/>
<dbReference type="Pfam" id="PF00188">
    <property type="entry name" value="CAP"/>
    <property type="match status" value="1"/>
</dbReference>
<dbReference type="InterPro" id="IPR014044">
    <property type="entry name" value="CAP_dom"/>
</dbReference>
<keyword evidence="4" id="KW-1185">Reference proteome</keyword>
<feature type="chain" id="PRO_5006209340" description="SCP domain-containing protein" evidence="1">
    <location>
        <begin position="27"/>
        <end position="235"/>
    </location>
</feature>
<dbReference type="Gene3D" id="3.40.33.10">
    <property type="entry name" value="CAP"/>
    <property type="match status" value="1"/>
</dbReference>
<dbReference type="EMBL" id="LJJC01000004">
    <property type="protein sequence ID" value="KQL53786.1"/>
    <property type="molecule type" value="Genomic_DNA"/>
</dbReference>
<keyword evidence="1" id="KW-0732">Signal</keyword>
<evidence type="ECO:0000256" key="1">
    <source>
        <dbReference type="SAM" id="SignalP"/>
    </source>
</evidence>
<name>A0A0Q3WWK5_9BACI</name>
<dbReference type="InterPro" id="IPR035940">
    <property type="entry name" value="CAP_sf"/>
</dbReference>
<dbReference type="PANTHER" id="PTHR31157">
    <property type="entry name" value="SCP DOMAIN-CONTAINING PROTEIN"/>
    <property type="match status" value="1"/>
</dbReference>
<reference evidence="3 4" key="1">
    <citation type="submission" date="2015-09" db="EMBL/GenBank/DDBJ databases">
        <title>Genome sequencing project for genomic taxonomy and phylogenomics of Bacillus-like bacteria.</title>
        <authorList>
            <person name="Liu B."/>
            <person name="Wang J."/>
            <person name="Zhu Y."/>
            <person name="Liu G."/>
            <person name="Chen Q."/>
            <person name="Chen Z."/>
            <person name="Lan J."/>
            <person name="Che J."/>
            <person name="Ge C."/>
            <person name="Shi H."/>
            <person name="Pan Z."/>
            <person name="Liu X."/>
        </authorList>
    </citation>
    <scope>NUCLEOTIDE SEQUENCE [LARGE SCALE GENOMIC DNA]</scope>
    <source>
        <strain evidence="3 4">LMG 18435</strain>
    </source>
</reference>
<feature type="domain" description="SCP" evidence="2">
    <location>
        <begin position="119"/>
        <end position="232"/>
    </location>
</feature>
<dbReference type="AlphaFoldDB" id="A0A0Q3WWK5"/>
<comment type="caution">
    <text evidence="3">The sequence shown here is derived from an EMBL/GenBank/DDBJ whole genome shotgun (WGS) entry which is preliminary data.</text>
</comment>
<dbReference type="NCBIfam" id="TIGR02909">
    <property type="entry name" value="spore_YkwD"/>
    <property type="match status" value="1"/>
</dbReference>
<dbReference type="OrthoDB" id="9783944at2"/>
<organism evidence="3 4">
    <name type="scientific">Heyndrickxia shackletonii</name>
    <dbReference type="NCBI Taxonomy" id="157838"/>
    <lineage>
        <taxon>Bacteria</taxon>
        <taxon>Bacillati</taxon>
        <taxon>Bacillota</taxon>
        <taxon>Bacilli</taxon>
        <taxon>Bacillales</taxon>
        <taxon>Bacillaceae</taxon>
        <taxon>Heyndrickxia</taxon>
    </lineage>
</organism>
<dbReference type="STRING" id="157838.AN964_09920"/>
<protein>
    <recommendedName>
        <fullName evidence="2">SCP domain-containing protein</fullName>
    </recommendedName>
</protein>
<accession>A0A0Q3WWK5</accession>
<gene>
    <name evidence="3" type="ORF">AN964_09920</name>
</gene>
<dbReference type="InterPro" id="IPR014258">
    <property type="entry name" value="CAP_domain_YkwD-like"/>
</dbReference>
<sequence length="235" mass="26111">MMKPLITTAAALALLAGPMMSHKADAAGLQTNANNTVKYEYKTNNIQDAQAWFNNILKQYHVNSAYLNTQTVQPTNHSVQKVTQNTATTKKVNTNTKTNTTASTKKATYQLSAYEKQVVDLTNQERKKYGLPALKINTTLSKMAHTKANDMAVNHYFDHTSPTYGSPFDMMKKFGITYRAAGENIAMGQKTPQEVVNGWMNSPGHRANILNKNYTEIGAGFVSNGNYWTQEFIGK</sequence>
<dbReference type="Proteomes" id="UP000051888">
    <property type="component" value="Unassembled WGS sequence"/>
</dbReference>
<dbReference type="PANTHER" id="PTHR31157:SF1">
    <property type="entry name" value="SCP DOMAIN-CONTAINING PROTEIN"/>
    <property type="match status" value="1"/>
</dbReference>
<dbReference type="CDD" id="cd05379">
    <property type="entry name" value="CAP_bacterial"/>
    <property type="match status" value="1"/>
</dbReference>
<dbReference type="RefSeq" id="WP_055739521.1">
    <property type="nucleotide sequence ID" value="NZ_JAAIWL010000059.1"/>
</dbReference>
<proteinExistence type="predicted"/>
<evidence type="ECO:0000259" key="2">
    <source>
        <dbReference type="Pfam" id="PF00188"/>
    </source>
</evidence>
<dbReference type="SUPFAM" id="SSF55797">
    <property type="entry name" value="PR-1-like"/>
    <property type="match status" value="1"/>
</dbReference>
<feature type="signal peptide" evidence="1">
    <location>
        <begin position="1"/>
        <end position="26"/>
    </location>
</feature>